<proteinExistence type="predicted"/>
<organism evidence="1 2">
    <name type="scientific">Mycolicibacter nonchromogenicus</name>
    <name type="common">Mycobacterium nonchromogenicum</name>
    <dbReference type="NCBI Taxonomy" id="1782"/>
    <lineage>
        <taxon>Bacteria</taxon>
        <taxon>Bacillati</taxon>
        <taxon>Actinomycetota</taxon>
        <taxon>Actinomycetes</taxon>
        <taxon>Mycobacteriales</taxon>
        <taxon>Mycobacteriaceae</taxon>
        <taxon>Mycolicibacter</taxon>
    </lineage>
</organism>
<protein>
    <submittedName>
        <fullName evidence="1">Uncharacterized protein</fullName>
    </submittedName>
</protein>
<name>A0A1X1ZEK1_MYCNO</name>
<accession>A0A1X1ZEK1</accession>
<dbReference type="Proteomes" id="UP000193108">
    <property type="component" value="Unassembled WGS sequence"/>
</dbReference>
<dbReference type="STRING" id="1782.AWC18_08350"/>
<evidence type="ECO:0000313" key="2">
    <source>
        <dbReference type="Proteomes" id="UP000193108"/>
    </source>
</evidence>
<evidence type="ECO:0000313" key="1">
    <source>
        <dbReference type="EMBL" id="ORW21813.1"/>
    </source>
</evidence>
<sequence length="224" mass="24809">MNNRLTAVRDDAIMRSMLARVGDIPETVLLPLLRQVADDRAVLDAEWQAVTAGRIRPGTRLSARESWRRRYGQFVRELEWAITGLVAVLPRADVEQLVSDAVAGRLRRWLRFLLPAFGTVGLIPRVLYPAVMDTGVSVATFLVGPIRRTGIEVDGTLVYEIPECAMHTATDTGVAQEHSCLMACKAACEKVFDKNSAMPLEFDPHLPGLSCTLRVHPATTHPKR</sequence>
<keyword evidence="2" id="KW-1185">Reference proteome</keyword>
<reference evidence="1 2" key="1">
    <citation type="submission" date="2016-01" db="EMBL/GenBank/DDBJ databases">
        <title>The new phylogeny of the genus Mycobacterium.</title>
        <authorList>
            <person name="Tarcisio F."/>
            <person name="Conor M."/>
            <person name="Antonella G."/>
            <person name="Elisabetta G."/>
            <person name="Giulia F.S."/>
            <person name="Sara T."/>
            <person name="Anna F."/>
            <person name="Clotilde B."/>
            <person name="Roberto B."/>
            <person name="Veronica D.S."/>
            <person name="Fabio R."/>
            <person name="Monica P."/>
            <person name="Olivier J."/>
            <person name="Enrico T."/>
            <person name="Nicola S."/>
        </authorList>
    </citation>
    <scope>NUCLEOTIDE SEQUENCE [LARGE SCALE GENOMIC DNA]</scope>
    <source>
        <strain evidence="1 2">DSM 44164</strain>
    </source>
</reference>
<comment type="caution">
    <text evidence="1">The sequence shown here is derived from an EMBL/GenBank/DDBJ whole genome shotgun (WGS) entry which is preliminary data.</text>
</comment>
<dbReference type="AlphaFoldDB" id="A0A1X1ZEK1"/>
<gene>
    <name evidence="1" type="ORF">AWC18_08350</name>
</gene>
<dbReference type="EMBL" id="LQPI01000038">
    <property type="protein sequence ID" value="ORW21813.1"/>
    <property type="molecule type" value="Genomic_DNA"/>
</dbReference>
<dbReference type="RefSeq" id="WP_085138373.1">
    <property type="nucleotide sequence ID" value="NZ_LQPI01000038.1"/>
</dbReference>